<evidence type="ECO:0000256" key="1">
    <source>
        <dbReference type="SAM" id="MobiDB-lite"/>
    </source>
</evidence>
<organism evidence="2 3">
    <name type="scientific">Mycolicibacterium aubagnense</name>
    <dbReference type="NCBI Taxonomy" id="319707"/>
    <lineage>
        <taxon>Bacteria</taxon>
        <taxon>Bacillati</taxon>
        <taxon>Actinomycetota</taxon>
        <taxon>Actinomycetes</taxon>
        <taxon>Mycobacteriales</taxon>
        <taxon>Mycobacteriaceae</taxon>
        <taxon>Mycolicibacterium</taxon>
    </lineage>
</organism>
<gene>
    <name evidence="2" type="ORF">MAUB_08500</name>
</gene>
<accession>A0ABN5YMK1</accession>
<proteinExistence type="predicted"/>
<feature type="region of interest" description="Disordered" evidence="1">
    <location>
        <begin position="37"/>
        <end position="56"/>
    </location>
</feature>
<dbReference type="RefSeq" id="WP_163910952.1">
    <property type="nucleotide sequence ID" value="NZ_AP022577.1"/>
</dbReference>
<evidence type="ECO:0000313" key="3">
    <source>
        <dbReference type="Proteomes" id="UP000465609"/>
    </source>
</evidence>
<protein>
    <submittedName>
        <fullName evidence="2">Uncharacterized protein</fullName>
    </submittedName>
</protein>
<keyword evidence="3" id="KW-1185">Reference proteome</keyword>
<dbReference type="Proteomes" id="UP000465609">
    <property type="component" value="Chromosome"/>
</dbReference>
<evidence type="ECO:0000313" key="2">
    <source>
        <dbReference type="EMBL" id="BBX82977.1"/>
    </source>
</evidence>
<dbReference type="EMBL" id="AP022577">
    <property type="protein sequence ID" value="BBX82977.1"/>
    <property type="molecule type" value="Genomic_DNA"/>
</dbReference>
<sequence length="56" mass="5875">MNKIRSTVRIMVRAAALSARLTRCVAIRLIGYAIKPPSTGSHRAPVPGSEIGTGTA</sequence>
<reference evidence="2 3" key="1">
    <citation type="journal article" date="2019" name="Emerg. Microbes Infect.">
        <title>Comprehensive subspecies identification of 175 nontuberculous mycobacteria species based on 7547 genomic profiles.</title>
        <authorList>
            <person name="Matsumoto Y."/>
            <person name="Kinjo T."/>
            <person name="Motooka D."/>
            <person name="Nabeya D."/>
            <person name="Jung N."/>
            <person name="Uechi K."/>
            <person name="Horii T."/>
            <person name="Iida T."/>
            <person name="Fujita J."/>
            <person name="Nakamura S."/>
        </authorList>
    </citation>
    <scope>NUCLEOTIDE SEQUENCE [LARGE SCALE GENOMIC DNA]</scope>
    <source>
        <strain evidence="2 3">JCM 15296</strain>
    </source>
</reference>
<name>A0ABN5YMK1_9MYCO</name>